<accession>A0A6C0L7I2</accession>
<proteinExistence type="predicted"/>
<reference evidence="1" key="1">
    <citation type="journal article" date="2020" name="Nature">
        <title>Giant virus diversity and host interactions through global metagenomics.</title>
        <authorList>
            <person name="Schulz F."/>
            <person name="Roux S."/>
            <person name="Paez-Espino D."/>
            <person name="Jungbluth S."/>
            <person name="Walsh D.A."/>
            <person name="Denef V.J."/>
            <person name="McMahon K.D."/>
            <person name="Konstantinidis K.T."/>
            <person name="Eloe-Fadrosh E.A."/>
            <person name="Kyrpides N.C."/>
            <person name="Woyke T."/>
        </authorList>
    </citation>
    <scope>NUCLEOTIDE SEQUENCE</scope>
    <source>
        <strain evidence="1">GVMAG-M-3300027759-42</strain>
    </source>
</reference>
<protein>
    <submittedName>
        <fullName evidence="1">Uncharacterized protein</fullName>
    </submittedName>
</protein>
<dbReference type="AlphaFoldDB" id="A0A6C0L7I2"/>
<dbReference type="EMBL" id="MN740446">
    <property type="protein sequence ID" value="QHU26906.1"/>
    <property type="molecule type" value="Genomic_DNA"/>
</dbReference>
<name>A0A6C0L7I2_9ZZZZ</name>
<evidence type="ECO:0000313" key="1">
    <source>
        <dbReference type="EMBL" id="QHU26906.1"/>
    </source>
</evidence>
<sequence>MSSTRSRNTTGNYSAEQSINNNNVDYLINKGYSYGQPLSSYLPGNGLLQGRVASENLAHNSVDIETQLFGIGSTNLVTPKTNQSPEIKSLQSLSIIEKLPVIVPEPLTIQANQRPYYLN</sequence>
<organism evidence="1">
    <name type="scientific">viral metagenome</name>
    <dbReference type="NCBI Taxonomy" id="1070528"/>
    <lineage>
        <taxon>unclassified sequences</taxon>
        <taxon>metagenomes</taxon>
        <taxon>organismal metagenomes</taxon>
    </lineage>
</organism>